<comment type="subcellular location">
    <subcellularLocation>
        <location evidence="1">Cell membrane</location>
        <topology evidence="1">Multi-pass membrane protein</topology>
    </subcellularLocation>
</comment>
<evidence type="ECO:0000256" key="7">
    <source>
        <dbReference type="SAM" id="Phobius"/>
    </source>
</evidence>
<name>A0ABP6T676_9ACTN</name>
<dbReference type="InterPro" id="IPR051907">
    <property type="entry name" value="DoxX-like_oxidoreductase"/>
</dbReference>
<protein>
    <submittedName>
        <fullName evidence="8">DoxX family protein</fullName>
    </submittedName>
</protein>
<dbReference type="RefSeq" id="WP_345731171.1">
    <property type="nucleotide sequence ID" value="NZ_BAAAYN010000038.1"/>
</dbReference>
<accession>A0ABP6T676</accession>
<dbReference type="EMBL" id="BAAAYN010000038">
    <property type="protein sequence ID" value="GAA3392714.1"/>
    <property type="molecule type" value="Genomic_DNA"/>
</dbReference>
<feature type="transmembrane region" description="Helical" evidence="7">
    <location>
        <begin position="60"/>
        <end position="89"/>
    </location>
</feature>
<evidence type="ECO:0000313" key="9">
    <source>
        <dbReference type="Proteomes" id="UP001501676"/>
    </source>
</evidence>
<reference evidence="9" key="1">
    <citation type="journal article" date="2019" name="Int. J. Syst. Evol. Microbiol.">
        <title>The Global Catalogue of Microorganisms (GCM) 10K type strain sequencing project: providing services to taxonomists for standard genome sequencing and annotation.</title>
        <authorList>
            <consortium name="The Broad Institute Genomics Platform"/>
            <consortium name="The Broad Institute Genome Sequencing Center for Infectious Disease"/>
            <person name="Wu L."/>
            <person name="Ma J."/>
        </authorList>
    </citation>
    <scope>NUCLEOTIDE SEQUENCE [LARGE SCALE GENOMIC DNA]</scope>
    <source>
        <strain evidence="9">JCM 9458</strain>
    </source>
</reference>
<keyword evidence="4 7" id="KW-0812">Transmembrane</keyword>
<dbReference type="InterPro" id="IPR032808">
    <property type="entry name" value="DoxX"/>
</dbReference>
<sequence>MDNTDVALLIFRVVVGGTMVLHGLNHWRGGGKIAGTAGWFESLGLRPGRVHAWMSVLVEIGAGIAIAIGLFTPMACGAIIGVMVVAAVIEHRSHGFFVFKNGYEYVLMIAVICVGLSVSGPGEISADVELGLPLWDGVFGSLLAVVIGVGGAVGLLAFAWRPDRPEPAPTPSSTSADAS</sequence>
<evidence type="ECO:0000256" key="4">
    <source>
        <dbReference type="ARBA" id="ARBA00022692"/>
    </source>
</evidence>
<comment type="similarity">
    <text evidence="2">Belongs to the DoxX family.</text>
</comment>
<gene>
    <name evidence="8" type="ORF">GCM10020369_55490</name>
</gene>
<keyword evidence="6 7" id="KW-0472">Membrane</keyword>
<evidence type="ECO:0000313" key="8">
    <source>
        <dbReference type="EMBL" id="GAA3392714.1"/>
    </source>
</evidence>
<proteinExistence type="inferred from homology"/>
<dbReference type="Proteomes" id="UP001501676">
    <property type="component" value="Unassembled WGS sequence"/>
</dbReference>
<keyword evidence="3" id="KW-1003">Cell membrane</keyword>
<feature type="transmembrane region" description="Helical" evidence="7">
    <location>
        <begin position="101"/>
        <end position="118"/>
    </location>
</feature>
<comment type="caution">
    <text evidence="8">The sequence shown here is derived from an EMBL/GenBank/DDBJ whole genome shotgun (WGS) entry which is preliminary data.</text>
</comment>
<keyword evidence="9" id="KW-1185">Reference proteome</keyword>
<evidence type="ECO:0000256" key="1">
    <source>
        <dbReference type="ARBA" id="ARBA00004651"/>
    </source>
</evidence>
<organism evidence="8 9">
    <name type="scientific">Cryptosporangium minutisporangium</name>
    <dbReference type="NCBI Taxonomy" id="113569"/>
    <lineage>
        <taxon>Bacteria</taxon>
        <taxon>Bacillati</taxon>
        <taxon>Actinomycetota</taxon>
        <taxon>Actinomycetes</taxon>
        <taxon>Cryptosporangiales</taxon>
        <taxon>Cryptosporangiaceae</taxon>
        <taxon>Cryptosporangium</taxon>
    </lineage>
</organism>
<keyword evidence="5 7" id="KW-1133">Transmembrane helix</keyword>
<evidence type="ECO:0000256" key="2">
    <source>
        <dbReference type="ARBA" id="ARBA00006679"/>
    </source>
</evidence>
<dbReference type="PANTHER" id="PTHR33452">
    <property type="entry name" value="OXIDOREDUCTASE CATD-RELATED"/>
    <property type="match status" value="1"/>
</dbReference>
<dbReference type="Pfam" id="PF07681">
    <property type="entry name" value="DoxX"/>
    <property type="match status" value="1"/>
</dbReference>
<evidence type="ECO:0000256" key="5">
    <source>
        <dbReference type="ARBA" id="ARBA00022989"/>
    </source>
</evidence>
<evidence type="ECO:0000256" key="6">
    <source>
        <dbReference type="ARBA" id="ARBA00023136"/>
    </source>
</evidence>
<dbReference type="PANTHER" id="PTHR33452:SF1">
    <property type="entry name" value="INNER MEMBRANE PROTEIN YPHA-RELATED"/>
    <property type="match status" value="1"/>
</dbReference>
<evidence type="ECO:0000256" key="3">
    <source>
        <dbReference type="ARBA" id="ARBA00022475"/>
    </source>
</evidence>
<feature type="transmembrane region" description="Helical" evidence="7">
    <location>
        <begin position="138"/>
        <end position="160"/>
    </location>
</feature>